<proteinExistence type="predicted"/>
<dbReference type="Proteomes" id="UP000245293">
    <property type="component" value="Unassembled WGS sequence"/>
</dbReference>
<evidence type="ECO:0000313" key="2">
    <source>
        <dbReference type="Proteomes" id="UP000245293"/>
    </source>
</evidence>
<dbReference type="EMBL" id="QETF01000015">
    <property type="protein sequence ID" value="PWG16312.1"/>
    <property type="molecule type" value="Genomic_DNA"/>
</dbReference>
<comment type="caution">
    <text evidence="1">The sequence shown here is derived from an EMBL/GenBank/DDBJ whole genome shotgun (WGS) entry which is preliminary data.</text>
</comment>
<sequence length="228" mass="24552">MGGAGTLSGASLSGAYAITPNIAFGASFTRLDFDGSDATSNELFMTFDGTDMSGPFYGRVALGDGDFFSGRYFGVTGGYEFNPGSEAALSLFRSLEDGADETLYLLQFQHSGEMFDVDGRYFGVSNDNFSQLDINFSYAVTPQIDVLADITSFDNGDLVNLGIGSSYEFTDGIAAYAKLNRLTDGSDSINGFGFGITFDMGEGSLKDQNTYERVLRPLYFNEGFPPFI</sequence>
<dbReference type="AlphaFoldDB" id="A0A2V1P4T0"/>
<dbReference type="SUPFAM" id="SSF56935">
    <property type="entry name" value="Porins"/>
    <property type="match status" value="1"/>
</dbReference>
<organism evidence="1 2">
    <name type="scientific">Salibaculum griseiflavum</name>
    <dbReference type="NCBI Taxonomy" id="1914409"/>
    <lineage>
        <taxon>Bacteria</taxon>
        <taxon>Pseudomonadati</taxon>
        <taxon>Pseudomonadota</taxon>
        <taxon>Alphaproteobacteria</taxon>
        <taxon>Rhodobacterales</taxon>
        <taxon>Roseobacteraceae</taxon>
        <taxon>Salibaculum</taxon>
    </lineage>
</organism>
<keyword evidence="2" id="KW-1185">Reference proteome</keyword>
<evidence type="ECO:0000313" key="1">
    <source>
        <dbReference type="EMBL" id="PWG16312.1"/>
    </source>
</evidence>
<gene>
    <name evidence="1" type="ORF">DFK10_12550</name>
</gene>
<protein>
    <recommendedName>
        <fullName evidence="3">Porin</fullName>
    </recommendedName>
</protein>
<reference evidence="2" key="1">
    <citation type="submission" date="2018-05" db="EMBL/GenBank/DDBJ databases">
        <authorList>
            <person name="Du Z."/>
            <person name="Wang X."/>
        </authorList>
    </citation>
    <scope>NUCLEOTIDE SEQUENCE [LARGE SCALE GENOMIC DNA]</scope>
    <source>
        <strain evidence="2">WDS4C29</strain>
    </source>
</reference>
<name>A0A2V1P4T0_9RHOB</name>
<accession>A0A2V1P4T0</accession>
<evidence type="ECO:0008006" key="3">
    <source>
        <dbReference type="Google" id="ProtNLM"/>
    </source>
</evidence>